<protein>
    <submittedName>
        <fullName evidence="10">M2 family metallopeptidase</fullName>
    </submittedName>
</protein>
<dbReference type="Gene3D" id="1.10.1370.30">
    <property type="match status" value="1"/>
</dbReference>
<dbReference type="CDD" id="cd06461">
    <property type="entry name" value="M2_ACE"/>
    <property type="match status" value="1"/>
</dbReference>
<evidence type="ECO:0000313" key="10">
    <source>
        <dbReference type="EMBL" id="XBH01819.1"/>
    </source>
</evidence>
<dbReference type="Pfam" id="PF01401">
    <property type="entry name" value="Peptidase_M2"/>
    <property type="match status" value="1"/>
</dbReference>
<evidence type="ECO:0000256" key="9">
    <source>
        <dbReference type="PIRSR" id="PIRSR601548-8"/>
    </source>
</evidence>
<sequence length="592" mass="67190">MSLNCLIIAAIFVAVDEPPIQSGAQRFVERAEAELELLSELVERAKYHKEIDETDEHIRLHEAAGAIAKKRRVEFVRQAVQFDGQKLPGEITRKLARMKLAETLPAPSDPAASRKLSSIVAGIESSYTRATAGLTQPPSRKKAELYRVMQESRDTKELLEAWSEYNAHARSFRPQYQEMVKLANDGASELNYKDVGVLWRSHYDMAPDEFLKEYERLWSQIQPLYEALHCHVRAKLREKYGAIVPEKGPIPAHLLGDMWAQSWTGINSLVTPGDALSAIDVTARLREKGYTPYKMVHTGEGFFMSLGFPRLPSEFWERSLFSQPVGRTVNPQPSAWPIDPKHGDVRLKMLIETNQDDFNTIHHELGHVYYYLACKDQPFLFQDGANPAFHEALGDAVALSITPDYLKTIGLLDEVPRADDDLPFLFRTALEKIPQLATAIVVDMWRWKVFSGEIPPGNYNAGWWELRRKYQGVSEPIDRTEADFDAGMFFHIANNVPYDRYFVASILQFDIHRALCEKAGHTGSLHRGSIYGNRAAGESLQRALAHGASQPWQDTMYELAGRRNIEASSIVEYFRPVMNWLAKQNEGRTSGW</sequence>
<keyword evidence="2" id="KW-1015">Disulfide bond</keyword>
<dbReference type="InterPro" id="IPR001548">
    <property type="entry name" value="Peptidase_M2"/>
</dbReference>
<feature type="active site" description="Proton donor 2" evidence="8">
    <location>
        <position position="491"/>
    </location>
</feature>
<evidence type="ECO:0000256" key="1">
    <source>
        <dbReference type="ARBA" id="ARBA00022729"/>
    </source>
</evidence>
<keyword evidence="1" id="KW-0732">Signal</keyword>
<feature type="binding site" evidence="6">
    <location>
        <position position="203"/>
    </location>
    <ligand>
        <name>chloride</name>
        <dbReference type="ChEBI" id="CHEBI:17996"/>
        <label>1</label>
    </ligand>
</feature>
<evidence type="ECO:0000256" key="4">
    <source>
        <dbReference type="PIRSR" id="PIRSR601548-1"/>
    </source>
</evidence>
<feature type="glycosylation site" description="N-linked (GlcNAc...) asparagine; partial" evidence="5">
    <location>
        <position position="564"/>
    </location>
</feature>
<feature type="binding site" evidence="7">
    <location>
        <position position="367"/>
    </location>
    <ligand>
        <name>Zn(2+)</name>
        <dbReference type="ChEBI" id="CHEBI:29105"/>
        <label>1</label>
        <note>catalytic</note>
    </ligand>
</feature>
<dbReference type="GO" id="GO:0008241">
    <property type="term" value="F:peptidyl-dipeptidase activity"/>
    <property type="evidence" value="ECO:0007669"/>
    <property type="project" value="InterPro"/>
</dbReference>
<dbReference type="SUPFAM" id="SSF55486">
    <property type="entry name" value="Metalloproteases ('zincins'), catalytic domain"/>
    <property type="match status" value="1"/>
</dbReference>
<gene>
    <name evidence="10" type="ORF">V5E97_26195</name>
</gene>
<evidence type="ECO:0000256" key="5">
    <source>
        <dbReference type="PIRSR" id="PIRSR601548-10"/>
    </source>
</evidence>
<dbReference type="PANTHER" id="PTHR10514:SF27">
    <property type="entry name" value="ANGIOTENSIN-CONVERTING ENZYME"/>
    <property type="match status" value="1"/>
</dbReference>
<organism evidence="10">
    <name type="scientific">Singulisphaera sp. Ch08</name>
    <dbReference type="NCBI Taxonomy" id="3120278"/>
    <lineage>
        <taxon>Bacteria</taxon>
        <taxon>Pseudomonadati</taxon>
        <taxon>Planctomycetota</taxon>
        <taxon>Planctomycetia</taxon>
        <taxon>Isosphaerales</taxon>
        <taxon>Isosphaeraceae</taxon>
        <taxon>Singulisphaera</taxon>
    </lineage>
</organism>
<keyword evidence="7" id="KW-0862">Zinc</keyword>
<dbReference type="PROSITE" id="PS52011">
    <property type="entry name" value="PEPTIDASE_M2"/>
    <property type="match status" value="1"/>
</dbReference>
<name>A0AAU7C958_9BACT</name>
<dbReference type="AlphaFoldDB" id="A0AAU7C958"/>
<feature type="binding site" evidence="9">
    <location>
        <position position="391"/>
    </location>
    <ligand>
        <name>Zn(2+)</name>
        <dbReference type="ChEBI" id="CHEBI:29105"/>
        <label>2</label>
        <note>catalytic</note>
    </ligand>
</feature>
<dbReference type="EMBL" id="CP155447">
    <property type="protein sequence ID" value="XBH01819.1"/>
    <property type="molecule type" value="Genomic_DNA"/>
</dbReference>
<dbReference type="PANTHER" id="PTHR10514">
    <property type="entry name" value="ANGIOTENSIN-CONVERTING ENZYME"/>
    <property type="match status" value="1"/>
</dbReference>
<evidence type="ECO:0000256" key="8">
    <source>
        <dbReference type="PIRSR" id="PIRSR601548-6"/>
    </source>
</evidence>
<feature type="active site" description="Proton acceptor 1" evidence="4">
    <location>
        <position position="364"/>
    </location>
</feature>
<evidence type="ECO:0000256" key="7">
    <source>
        <dbReference type="PIRSR" id="PIRSR601548-3"/>
    </source>
</evidence>
<feature type="binding site" evidence="6">
    <location>
        <position position="500"/>
    </location>
    <ligand>
        <name>chloride</name>
        <dbReference type="ChEBI" id="CHEBI:17996"/>
        <label>1</label>
    </ligand>
</feature>
<keyword evidence="7" id="KW-0479">Metal-binding</keyword>
<accession>A0AAU7C958</accession>
<feature type="binding site" evidence="7">
    <location>
        <position position="363"/>
    </location>
    <ligand>
        <name>Zn(2+)</name>
        <dbReference type="ChEBI" id="CHEBI:29105"/>
        <label>1</label>
        <note>catalytic</note>
    </ligand>
</feature>
<evidence type="ECO:0000256" key="2">
    <source>
        <dbReference type="ARBA" id="ARBA00023157"/>
    </source>
</evidence>
<proteinExistence type="predicted"/>
<feature type="active site" description="Proton donor 1" evidence="4">
    <location>
        <position position="491"/>
    </location>
</feature>
<dbReference type="RefSeq" id="WP_406694565.1">
    <property type="nucleotide sequence ID" value="NZ_CP155447.1"/>
</dbReference>
<dbReference type="GO" id="GO:0008237">
    <property type="term" value="F:metallopeptidase activity"/>
    <property type="evidence" value="ECO:0007669"/>
    <property type="project" value="InterPro"/>
</dbReference>
<feature type="binding site" evidence="9">
    <location>
        <position position="367"/>
    </location>
    <ligand>
        <name>Zn(2+)</name>
        <dbReference type="ChEBI" id="CHEBI:29105"/>
        <label>2</label>
        <note>catalytic</note>
    </ligand>
</feature>
<evidence type="ECO:0000256" key="6">
    <source>
        <dbReference type="PIRSR" id="PIRSR601548-2"/>
    </source>
</evidence>
<dbReference type="GO" id="GO:0016020">
    <property type="term" value="C:membrane"/>
    <property type="evidence" value="ECO:0007669"/>
    <property type="project" value="InterPro"/>
</dbReference>
<dbReference type="GO" id="GO:0006508">
    <property type="term" value="P:proteolysis"/>
    <property type="evidence" value="ECO:0007669"/>
    <property type="project" value="InterPro"/>
</dbReference>
<feature type="active site" description="Proton acceptor 2" evidence="8">
    <location>
        <position position="364"/>
    </location>
</feature>
<keyword evidence="3 5" id="KW-0325">Glycoprotein</keyword>
<dbReference type="PRINTS" id="PR00791">
    <property type="entry name" value="PEPDIPTASEA"/>
</dbReference>
<evidence type="ECO:0000256" key="3">
    <source>
        <dbReference type="ARBA" id="ARBA00023180"/>
    </source>
</evidence>
<feature type="binding site" evidence="7">
    <location>
        <position position="391"/>
    </location>
    <ligand>
        <name>Zn(2+)</name>
        <dbReference type="ChEBI" id="CHEBI:29105"/>
        <label>1</label>
        <note>catalytic</note>
    </ligand>
</feature>
<reference evidence="10" key="1">
    <citation type="submission" date="2024-05" db="EMBL/GenBank/DDBJ databases">
        <title>Planctomycetes of the genus Singulisphaera possess chitinolytic capabilities.</title>
        <authorList>
            <person name="Ivanova A."/>
        </authorList>
    </citation>
    <scope>NUCLEOTIDE SEQUENCE</scope>
    <source>
        <strain evidence="10">Ch08T</strain>
    </source>
</reference>
<feature type="binding site" evidence="9">
    <location>
        <position position="363"/>
    </location>
    <ligand>
        <name>Zn(2+)</name>
        <dbReference type="ChEBI" id="CHEBI:29105"/>
        <label>2</label>
        <note>catalytic</note>
    </ligand>
</feature>